<gene>
    <name evidence="1" type="ORF">B6N72_16485</name>
    <name evidence="2" type="ORF">CEJ09_18710</name>
</gene>
<reference evidence="1" key="1">
    <citation type="submission" date="2018-07" db="EMBL/GenBank/DDBJ databases">
        <authorList>
            <consortium name="PulseNet: The National Subtyping Network for Foodborne Disease Surveillance"/>
            <person name="Tarr C.L."/>
            <person name="Trees E."/>
            <person name="Katz L.S."/>
            <person name="Carleton-Romer H.A."/>
            <person name="Stroika S."/>
            <person name="Kucerova Z."/>
            <person name="Roache K.F."/>
            <person name="Sabol A.L."/>
            <person name="Besser J."/>
            <person name="Gerner-Smidt P."/>
        </authorList>
    </citation>
    <scope>NUCLEOTIDE SEQUENCE</scope>
    <source>
        <strain evidence="1">PNUSAS009482</strain>
        <strain evidence="2">PNUSAS015592</strain>
    </source>
</reference>
<dbReference type="EMBL" id="AAGIGS010000011">
    <property type="protein sequence ID" value="EBO3623207.1"/>
    <property type="molecule type" value="Genomic_DNA"/>
</dbReference>
<evidence type="ECO:0000313" key="2">
    <source>
        <dbReference type="EMBL" id="EBS7983847.1"/>
    </source>
</evidence>
<dbReference type="EMBL" id="AAGWQQ010000053">
    <property type="protein sequence ID" value="EBS7983847.1"/>
    <property type="molecule type" value="Genomic_DNA"/>
</dbReference>
<comment type="caution">
    <text evidence="1">The sequence shown here is derived from an EMBL/GenBank/DDBJ whole genome shotgun (WGS) entry which is preliminary data.</text>
</comment>
<sequence>MKIVCHGSQELISAIRKWHQNKVGQLNLIVEHSDADLDFGNGTVIKAGSDAAKGFRVCAMVVLELLSTLPEFESIEFGDDEGRDDE</sequence>
<protein>
    <submittedName>
        <fullName evidence="1">Uncharacterized protein</fullName>
    </submittedName>
</protein>
<name>A0A5U0HAN8_SALER</name>
<accession>A0A5U0HAN8</accession>
<organism evidence="1">
    <name type="scientific">Salmonella enterica</name>
    <name type="common">Salmonella choleraesuis</name>
    <dbReference type="NCBI Taxonomy" id="28901"/>
    <lineage>
        <taxon>Bacteria</taxon>
        <taxon>Pseudomonadati</taxon>
        <taxon>Pseudomonadota</taxon>
        <taxon>Gammaproteobacteria</taxon>
        <taxon>Enterobacterales</taxon>
        <taxon>Enterobacteriaceae</taxon>
        <taxon>Salmonella</taxon>
    </lineage>
</organism>
<proteinExistence type="predicted"/>
<evidence type="ECO:0000313" key="1">
    <source>
        <dbReference type="EMBL" id="EBO3623207.1"/>
    </source>
</evidence>
<dbReference type="AlphaFoldDB" id="A0A5U0HAN8"/>